<feature type="coiled-coil region" evidence="3">
    <location>
        <begin position="494"/>
        <end position="521"/>
    </location>
</feature>
<evidence type="ECO:0000256" key="2">
    <source>
        <dbReference type="ARBA" id="ARBA00022971"/>
    </source>
</evidence>
<dbReference type="InterPro" id="IPR005053">
    <property type="entry name" value="MobA_MobL"/>
</dbReference>
<organism evidence="5 6">
    <name type="scientific">Stecheria intestinalis</name>
    <dbReference type="NCBI Taxonomy" id="2606630"/>
    <lineage>
        <taxon>Bacteria</taxon>
        <taxon>Bacillati</taxon>
        <taxon>Bacillota</taxon>
        <taxon>Erysipelotrichia</taxon>
        <taxon>Erysipelotrichales</taxon>
        <taxon>Erysipelotrichaceae</taxon>
        <taxon>Stecheria</taxon>
    </lineage>
</organism>
<name>A0A7X2NRF7_9FIRM</name>
<keyword evidence="3" id="KW-0175">Coiled coil</keyword>
<feature type="domain" description="MobA/MobL protein" evidence="4">
    <location>
        <begin position="24"/>
        <end position="265"/>
    </location>
</feature>
<dbReference type="Gene3D" id="3.30.930.30">
    <property type="match status" value="1"/>
</dbReference>
<evidence type="ECO:0000313" key="6">
    <source>
        <dbReference type="Proteomes" id="UP000461880"/>
    </source>
</evidence>
<sequence length="530" mass="61815">MAVKSISTRAQICGRGERCHGGHSAVEQSSYISRTTMHSEYDGQTYYPKYSEDLVYTAVMLPDNAPEEYKDPGKLWNAVETYETGAKAQLARTYRVELPNEWNYELATKVMRDYVQRNFVDKGMCAQFAIHDSENRKTGQRNLHCHILLTMRSLDAQGHWMAKQRKEYLKDENGERIPLMDKKTGQQKTDKQHRKQWKCVTIPTNDWSSKENAKRWRKDLADTINAVNQRIGMTEDFWEHRSFKEQGLEIVPQIHLGEKASAMERAGVQTIRGDINREIIANNAVIQMARAAYEQAKENLRVISAIPASAVKAIKSEILDMIREAAKRNHERLKLPIIKGKFLRLMSDRASLQNKSQMEDFVRKMGWTSFAEMKSFKHEQEQKYSAISTQRLDMQKRAVYLQSLLDAYREYEPYIKFHKEQWAVTGWARKKYERQHISELAFYDAHRSHIKGMITEADKKITPRTWRQELAAVQASLDRTQKPYAELVTNLSAVEVLEYNRDDLNRMLANESRQKKQIAARVQNRREEAL</sequence>
<keyword evidence="2" id="KW-0184">Conjugation</keyword>
<comment type="caution">
    <text evidence="5">The sequence shown here is derived from an EMBL/GenBank/DDBJ whole genome shotgun (WGS) entry which is preliminary data.</text>
</comment>
<comment type="similarity">
    <text evidence="1">Belongs to the MobA/MobL family.</text>
</comment>
<protein>
    <submittedName>
        <fullName evidence="5">MobA/MobL family protein</fullName>
    </submittedName>
</protein>
<evidence type="ECO:0000259" key="4">
    <source>
        <dbReference type="Pfam" id="PF03389"/>
    </source>
</evidence>
<dbReference type="Proteomes" id="UP000461880">
    <property type="component" value="Unassembled WGS sequence"/>
</dbReference>
<evidence type="ECO:0000256" key="1">
    <source>
        <dbReference type="ARBA" id="ARBA00010873"/>
    </source>
</evidence>
<evidence type="ECO:0000313" key="5">
    <source>
        <dbReference type="EMBL" id="MSS58195.1"/>
    </source>
</evidence>
<gene>
    <name evidence="5" type="ORF">FYJ51_04670</name>
</gene>
<reference evidence="5 6" key="1">
    <citation type="submission" date="2019-08" db="EMBL/GenBank/DDBJ databases">
        <title>In-depth cultivation of the pig gut microbiome towards novel bacterial diversity and tailored functional studies.</title>
        <authorList>
            <person name="Wylensek D."/>
            <person name="Hitch T.C.A."/>
            <person name="Clavel T."/>
        </authorList>
    </citation>
    <scope>NUCLEOTIDE SEQUENCE [LARGE SCALE GENOMIC DNA]</scope>
    <source>
        <strain evidence="5 6">Oil+RF-744-GAM-WT-6</strain>
    </source>
</reference>
<dbReference type="Pfam" id="PF03389">
    <property type="entry name" value="MobA_MobL"/>
    <property type="match status" value="1"/>
</dbReference>
<accession>A0A7X2NRF7</accession>
<keyword evidence="6" id="KW-1185">Reference proteome</keyword>
<dbReference type="AlphaFoldDB" id="A0A7X2NRF7"/>
<proteinExistence type="inferred from homology"/>
<dbReference type="RefSeq" id="WP_154503847.1">
    <property type="nucleotide sequence ID" value="NZ_VUMN01000008.1"/>
</dbReference>
<dbReference type="EMBL" id="VUMN01000008">
    <property type="protein sequence ID" value="MSS58195.1"/>
    <property type="molecule type" value="Genomic_DNA"/>
</dbReference>
<evidence type="ECO:0000256" key="3">
    <source>
        <dbReference type="SAM" id="Coils"/>
    </source>
</evidence>